<evidence type="ECO:0000313" key="2">
    <source>
        <dbReference type="Proteomes" id="UP000249828"/>
    </source>
</evidence>
<evidence type="ECO:0000313" key="1">
    <source>
        <dbReference type="EMBL" id="PZL75568.1"/>
    </source>
</evidence>
<dbReference type="Proteomes" id="UP000249828">
    <property type="component" value="Unassembled WGS sequence"/>
</dbReference>
<dbReference type="RefSeq" id="WP_111247387.1">
    <property type="nucleotide sequence ID" value="NZ_PIEU01000043.1"/>
</dbReference>
<accession>A0A2W3Z657</accession>
<dbReference type="AlphaFoldDB" id="A0A2W3Z657"/>
<proteinExistence type="predicted"/>
<evidence type="ECO:0008006" key="3">
    <source>
        <dbReference type="Google" id="ProtNLM"/>
    </source>
</evidence>
<gene>
    <name evidence="1" type="ORF">CI088_04890</name>
</gene>
<organism evidence="1 2">
    <name type="scientific">Enterococcus plantarum</name>
    <dbReference type="NCBI Taxonomy" id="1077675"/>
    <lineage>
        <taxon>Bacteria</taxon>
        <taxon>Bacillati</taxon>
        <taxon>Bacillota</taxon>
        <taxon>Bacilli</taxon>
        <taxon>Lactobacillales</taxon>
        <taxon>Enterococcaceae</taxon>
        <taxon>Enterococcus</taxon>
    </lineage>
</organism>
<keyword evidence="2" id="KW-1185">Reference proteome</keyword>
<protein>
    <recommendedName>
        <fullName evidence="3">DUF4303 domain-containing protein</fullName>
    </recommendedName>
</protein>
<name>A0A2W3Z657_9ENTE</name>
<comment type="caution">
    <text evidence="1">The sequence shown here is derived from an EMBL/GenBank/DDBJ whole genome shotgun (WGS) entry which is preliminary data.</text>
</comment>
<reference evidence="1 2" key="1">
    <citation type="submission" date="2017-11" db="EMBL/GenBank/DDBJ databases">
        <title>Draft genome sequence of Enterococcus plantarum TRW2 strain isolated from lettuce.</title>
        <authorList>
            <person name="Kim E.B."/>
            <person name="Marco M.L."/>
            <person name="Williams T.R."/>
            <person name="You I.H."/>
        </authorList>
    </citation>
    <scope>NUCLEOTIDE SEQUENCE [LARGE SCALE GENOMIC DNA]</scope>
    <source>
        <strain evidence="1 2">TRW2</strain>
    </source>
</reference>
<dbReference type="EMBL" id="PIEU01000043">
    <property type="protein sequence ID" value="PZL75568.1"/>
    <property type="molecule type" value="Genomic_DNA"/>
</dbReference>
<sequence>MDHFLEKQQEYFFNFLTDSIDNFLLDHSDERFYAFALDCNIYEEGEINLCFNTVNLWQETTSYYTNKGYTKTQIEEMKYNSSDWDENQRFASLHLFDDWVEDEQDIEVVLEWLCQQIILLTDNETFERIPKIEDFKLLVYDHDETPADSQERFEKISMSDFFQIE</sequence>